<dbReference type="EMBL" id="LPBJ01000047">
    <property type="protein sequence ID" value="KVP97792.1"/>
    <property type="molecule type" value="Genomic_DNA"/>
</dbReference>
<protein>
    <submittedName>
        <fullName evidence="1">Uncharacterized protein</fullName>
    </submittedName>
</protein>
<gene>
    <name evidence="1" type="ORF">WJ96_04280</name>
</gene>
<dbReference type="AlphaFoldDB" id="A0AAW3MT68"/>
<reference evidence="1 2" key="1">
    <citation type="submission" date="2015-11" db="EMBL/GenBank/DDBJ databases">
        <title>Expanding the genomic diversity of Burkholderia species for the development of highly accurate diagnostics.</title>
        <authorList>
            <person name="Sahl J."/>
            <person name="Keim P."/>
            <person name="Wagner D."/>
        </authorList>
    </citation>
    <scope>NUCLEOTIDE SEQUENCE [LARGE SCALE GENOMIC DNA]</scope>
    <source>
        <strain evidence="1 2">MSMB1808WGS</strain>
    </source>
</reference>
<organism evidence="1 2">
    <name type="scientific">Burkholderia ubonensis</name>
    <dbReference type="NCBI Taxonomy" id="101571"/>
    <lineage>
        <taxon>Bacteria</taxon>
        <taxon>Pseudomonadati</taxon>
        <taxon>Pseudomonadota</taxon>
        <taxon>Betaproteobacteria</taxon>
        <taxon>Burkholderiales</taxon>
        <taxon>Burkholderiaceae</taxon>
        <taxon>Burkholderia</taxon>
        <taxon>Burkholderia cepacia complex</taxon>
    </lineage>
</organism>
<comment type="caution">
    <text evidence="1">The sequence shown here is derived from an EMBL/GenBank/DDBJ whole genome shotgun (WGS) entry which is preliminary data.</text>
</comment>
<sequence>MNKIPAEATLRPEHRLARATLLHRETGETWSVTTVREDWHLGRFLTASLEREGLHRTCVVELISCEDPEIIQQLGEFNTEFEVLFH</sequence>
<name>A0AAW3MT68_9BURK</name>
<proteinExistence type="predicted"/>
<dbReference type="Proteomes" id="UP000056453">
    <property type="component" value="Unassembled WGS sequence"/>
</dbReference>
<keyword evidence="2" id="KW-1185">Reference proteome</keyword>
<evidence type="ECO:0000313" key="1">
    <source>
        <dbReference type="EMBL" id="KVP97792.1"/>
    </source>
</evidence>
<accession>A0AAW3MT68</accession>
<evidence type="ECO:0000313" key="2">
    <source>
        <dbReference type="Proteomes" id="UP000056453"/>
    </source>
</evidence>